<dbReference type="AlphaFoldDB" id="A0A8J7GM40"/>
<organism evidence="2 3">
    <name type="scientific">Longispora fulva</name>
    <dbReference type="NCBI Taxonomy" id="619741"/>
    <lineage>
        <taxon>Bacteria</taxon>
        <taxon>Bacillati</taxon>
        <taxon>Actinomycetota</taxon>
        <taxon>Actinomycetes</taxon>
        <taxon>Micromonosporales</taxon>
        <taxon>Micromonosporaceae</taxon>
        <taxon>Longispora</taxon>
    </lineage>
</organism>
<proteinExistence type="predicted"/>
<dbReference type="Pfam" id="PF00149">
    <property type="entry name" value="Metallophos"/>
    <property type="match status" value="1"/>
</dbReference>
<dbReference type="Gene3D" id="3.60.21.10">
    <property type="match status" value="1"/>
</dbReference>
<keyword evidence="3" id="KW-1185">Reference proteome</keyword>
<dbReference type="InterPro" id="IPR029052">
    <property type="entry name" value="Metallo-depent_PP-like"/>
</dbReference>
<protein>
    <submittedName>
        <fullName evidence="2">Putative phosphodiesterase</fullName>
    </submittedName>
</protein>
<dbReference type="InterPro" id="IPR004843">
    <property type="entry name" value="Calcineurin-like_PHP"/>
</dbReference>
<accession>A0A8J7GM40</accession>
<dbReference type="GO" id="GO:0016787">
    <property type="term" value="F:hydrolase activity"/>
    <property type="evidence" value="ECO:0007669"/>
    <property type="project" value="InterPro"/>
</dbReference>
<evidence type="ECO:0000259" key="1">
    <source>
        <dbReference type="Pfam" id="PF00149"/>
    </source>
</evidence>
<gene>
    <name evidence="2" type="ORF">IW245_006439</name>
</gene>
<evidence type="ECO:0000313" key="2">
    <source>
        <dbReference type="EMBL" id="MBG6140245.1"/>
    </source>
</evidence>
<dbReference type="EMBL" id="JADOUF010000001">
    <property type="protein sequence ID" value="MBG6140245.1"/>
    <property type="molecule type" value="Genomic_DNA"/>
</dbReference>
<feature type="domain" description="Calcineurin-like phosphoesterase" evidence="1">
    <location>
        <begin position="4"/>
        <end position="177"/>
    </location>
</feature>
<reference evidence="2" key="1">
    <citation type="submission" date="2020-11" db="EMBL/GenBank/DDBJ databases">
        <title>Sequencing the genomes of 1000 actinobacteria strains.</title>
        <authorList>
            <person name="Klenk H.-P."/>
        </authorList>
    </citation>
    <scope>NUCLEOTIDE SEQUENCE</scope>
    <source>
        <strain evidence="2">DSM 45356</strain>
    </source>
</reference>
<sequence length="255" mass="27981">MTKRIVIVSDTQIPYHHKPALRNVIRYIGESQPDRVIQIGDLADYPNPSRWNAGTRGEYAGSVKADSEVVKRDFLGPLREVYSGPVGVHEGNHDLRPREYLASRAPALDFSDAFNVEVLCDFDGFGIDRLPDFEEVAPGWLTTHGHLGFPLSRVAGVTALGGARKTGKSIVCGHTHRLGVTAESRGYSGRTEMLTGFEVGHLMDIKSPGAAYLKTGAGNWQMGFGLLEVTGTYVNPRPIYMSANGRFTIDSKDYR</sequence>
<evidence type="ECO:0000313" key="3">
    <source>
        <dbReference type="Proteomes" id="UP000622552"/>
    </source>
</evidence>
<dbReference type="Proteomes" id="UP000622552">
    <property type="component" value="Unassembled WGS sequence"/>
</dbReference>
<name>A0A8J7GM40_9ACTN</name>
<dbReference type="SUPFAM" id="SSF56300">
    <property type="entry name" value="Metallo-dependent phosphatases"/>
    <property type="match status" value="1"/>
</dbReference>
<comment type="caution">
    <text evidence="2">The sequence shown here is derived from an EMBL/GenBank/DDBJ whole genome shotgun (WGS) entry which is preliminary data.</text>
</comment>
<dbReference type="RefSeq" id="WP_197006811.1">
    <property type="nucleotide sequence ID" value="NZ_BONS01000006.1"/>
</dbReference>